<reference evidence="2" key="1">
    <citation type="journal article" date="2023" name="G3 (Bethesda)">
        <title>A reference genome for the long-term kleptoplast-retaining sea slug Elysia crispata morphotype clarki.</title>
        <authorList>
            <person name="Eastman K.E."/>
            <person name="Pendleton A.L."/>
            <person name="Shaikh M.A."/>
            <person name="Suttiyut T."/>
            <person name="Ogas R."/>
            <person name="Tomko P."/>
            <person name="Gavelis G."/>
            <person name="Widhalm J.R."/>
            <person name="Wisecaver J.H."/>
        </authorList>
    </citation>
    <scope>NUCLEOTIDE SEQUENCE</scope>
    <source>
        <strain evidence="2">ECLA1</strain>
    </source>
</reference>
<dbReference type="Proteomes" id="UP001283361">
    <property type="component" value="Unassembled WGS sequence"/>
</dbReference>
<proteinExistence type="predicted"/>
<feature type="region of interest" description="Disordered" evidence="1">
    <location>
        <begin position="55"/>
        <end position="88"/>
    </location>
</feature>
<protein>
    <submittedName>
        <fullName evidence="2">Uncharacterized protein</fullName>
    </submittedName>
</protein>
<sequence>MGGLTESARSGGQEINGSVTSLCVLPWREVTNKLPNLAPSRRPNGLRIFVSGVSSSASSGSNDVLMSFHPKSPGHSSRARRQTWENWL</sequence>
<organism evidence="2 3">
    <name type="scientific">Elysia crispata</name>
    <name type="common">lettuce slug</name>
    <dbReference type="NCBI Taxonomy" id="231223"/>
    <lineage>
        <taxon>Eukaryota</taxon>
        <taxon>Metazoa</taxon>
        <taxon>Spiralia</taxon>
        <taxon>Lophotrochozoa</taxon>
        <taxon>Mollusca</taxon>
        <taxon>Gastropoda</taxon>
        <taxon>Heterobranchia</taxon>
        <taxon>Euthyneura</taxon>
        <taxon>Panpulmonata</taxon>
        <taxon>Sacoglossa</taxon>
        <taxon>Placobranchoidea</taxon>
        <taxon>Plakobranchidae</taxon>
        <taxon>Elysia</taxon>
    </lineage>
</organism>
<comment type="caution">
    <text evidence="2">The sequence shown here is derived from an EMBL/GenBank/DDBJ whole genome shotgun (WGS) entry which is preliminary data.</text>
</comment>
<evidence type="ECO:0000313" key="3">
    <source>
        <dbReference type="Proteomes" id="UP001283361"/>
    </source>
</evidence>
<accession>A0AAE1DYH3</accession>
<gene>
    <name evidence="2" type="ORF">RRG08_031940</name>
</gene>
<name>A0AAE1DYH3_9GAST</name>
<evidence type="ECO:0000313" key="2">
    <source>
        <dbReference type="EMBL" id="KAK3787711.1"/>
    </source>
</evidence>
<dbReference type="AlphaFoldDB" id="A0AAE1DYH3"/>
<dbReference type="EMBL" id="JAWDGP010001847">
    <property type="protein sequence ID" value="KAK3787711.1"/>
    <property type="molecule type" value="Genomic_DNA"/>
</dbReference>
<keyword evidence="3" id="KW-1185">Reference proteome</keyword>
<evidence type="ECO:0000256" key="1">
    <source>
        <dbReference type="SAM" id="MobiDB-lite"/>
    </source>
</evidence>